<evidence type="ECO:0000256" key="2">
    <source>
        <dbReference type="ARBA" id="ARBA00022679"/>
    </source>
</evidence>
<dbReference type="InterPro" id="IPR011994">
    <property type="entry name" value="Cytidylate_kinase_dom"/>
</dbReference>
<evidence type="ECO:0000256" key="6">
    <source>
        <dbReference type="ARBA" id="ARBA00047615"/>
    </source>
</evidence>
<dbReference type="EMBL" id="CP002347">
    <property type="protein sequence ID" value="ADR18008.1"/>
    <property type="molecule type" value="Genomic_DNA"/>
</dbReference>
<keyword evidence="11" id="KW-1185">Reference proteome</keyword>
<comment type="catalytic activity">
    <reaction evidence="6 8">
        <text>dCMP + ATP = dCDP + ADP</text>
        <dbReference type="Rhea" id="RHEA:25094"/>
        <dbReference type="ChEBI" id="CHEBI:30616"/>
        <dbReference type="ChEBI" id="CHEBI:57566"/>
        <dbReference type="ChEBI" id="CHEBI:58593"/>
        <dbReference type="ChEBI" id="CHEBI:456216"/>
        <dbReference type="EC" id="2.7.4.25"/>
    </reaction>
</comment>
<protein>
    <recommendedName>
        <fullName evidence="8">Cytidylate kinase</fullName>
        <shortName evidence="8">CK</shortName>
        <ecNumber evidence="8">2.7.4.25</ecNumber>
    </recommendedName>
    <alternativeName>
        <fullName evidence="8">Cytidine monophosphate kinase</fullName>
        <shortName evidence="8">CMP kinase</shortName>
    </alternativeName>
</protein>
<evidence type="ECO:0000256" key="8">
    <source>
        <dbReference type="HAMAP-Rule" id="MF_00238"/>
    </source>
</evidence>
<evidence type="ECO:0000256" key="7">
    <source>
        <dbReference type="ARBA" id="ARBA00048478"/>
    </source>
</evidence>
<evidence type="ECO:0000256" key="4">
    <source>
        <dbReference type="ARBA" id="ARBA00022777"/>
    </source>
</evidence>
<gene>
    <name evidence="8" type="primary">cmk</name>
    <name evidence="10" type="ordered locus">Calni_0093</name>
</gene>
<evidence type="ECO:0000256" key="5">
    <source>
        <dbReference type="ARBA" id="ARBA00022840"/>
    </source>
</evidence>
<feature type="domain" description="Cytidylate kinase" evidence="9">
    <location>
        <begin position="4"/>
        <end position="214"/>
    </location>
</feature>
<keyword evidence="8" id="KW-0963">Cytoplasm</keyword>
<name>E4TIQ3_CALNY</name>
<dbReference type="Proteomes" id="UP000007039">
    <property type="component" value="Chromosome"/>
</dbReference>
<dbReference type="STRING" id="768670.Calni_0093"/>
<evidence type="ECO:0000259" key="9">
    <source>
        <dbReference type="Pfam" id="PF02224"/>
    </source>
</evidence>
<dbReference type="SUPFAM" id="SSF52540">
    <property type="entry name" value="P-loop containing nucleoside triphosphate hydrolases"/>
    <property type="match status" value="1"/>
</dbReference>
<dbReference type="Pfam" id="PF02224">
    <property type="entry name" value="Cytidylate_kin"/>
    <property type="match status" value="1"/>
</dbReference>
<evidence type="ECO:0000313" key="11">
    <source>
        <dbReference type="Proteomes" id="UP000007039"/>
    </source>
</evidence>
<dbReference type="RefSeq" id="WP_013450225.1">
    <property type="nucleotide sequence ID" value="NC_014758.1"/>
</dbReference>
<dbReference type="GO" id="GO:0005737">
    <property type="term" value="C:cytoplasm"/>
    <property type="evidence" value="ECO:0007669"/>
    <property type="project" value="UniProtKB-SubCell"/>
</dbReference>
<sequence length="218" mass="24381">MLRIAIDGPAGSGKSTISKRLAEKYNLLYIDTGAFYRTAAWMLVKFNLSVGELANYLKRCRIMLEKDRVLIDLDGNIYDVTDEIRSPDISMKTSEIAAIPEVRSVITDQQKAVAKRSSVVMDGRDIGTVVIPDAEIKIFLTASANERAKRRYNELIGKGLDVDFDTLLGEIVERDKNDANRSVAPLKKADDAYELDTTDMSIDEVVSEIEKIIRKKGF</sequence>
<evidence type="ECO:0000256" key="3">
    <source>
        <dbReference type="ARBA" id="ARBA00022741"/>
    </source>
</evidence>
<dbReference type="NCBIfam" id="TIGR00017">
    <property type="entry name" value="cmk"/>
    <property type="match status" value="1"/>
</dbReference>
<dbReference type="EC" id="2.7.4.25" evidence="8"/>
<dbReference type="CDD" id="cd02020">
    <property type="entry name" value="CMPK"/>
    <property type="match status" value="1"/>
</dbReference>
<organism evidence="10 11">
    <name type="scientific">Calditerrivibrio nitroreducens (strain DSM 19672 / NBRC 101217 / Yu37-1)</name>
    <dbReference type="NCBI Taxonomy" id="768670"/>
    <lineage>
        <taxon>Bacteria</taxon>
        <taxon>Pseudomonadati</taxon>
        <taxon>Deferribacterota</taxon>
        <taxon>Deferribacteres</taxon>
        <taxon>Deferribacterales</taxon>
        <taxon>Calditerrivibrionaceae</taxon>
    </lineage>
</organism>
<dbReference type="GO" id="GO:0036431">
    <property type="term" value="F:dCMP kinase activity"/>
    <property type="evidence" value="ECO:0007669"/>
    <property type="project" value="InterPro"/>
</dbReference>
<keyword evidence="2 8" id="KW-0808">Transferase</keyword>
<comment type="similarity">
    <text evidence="1 8">Belongs to the cytidylate kinase family. Type 1 subfamily.</text>
</comment>
<dbReference type="GO" id="GO:0006220">
    <property type="term" value="P:pyrimidine nucleotide metabolic process"/>
    <property type="evidence" value="ECO:0007669"/>
    <property type="project" value="UniProtKB-UniRule"/>
</dbReference>
<dbReference type="HOGENOM" id="CLU_079959_0_2_0"/>
<keyword evidence="4 8" id="KW-0418">Kinase</keyword>
<dbReference type="KEGG" id="cni:Calni_0093"/>
<dbReference type="InterPro" id="IPR003136">
    <property type="entry name" value="Cytidylate_kin"/>
</dbReference>
<dbReference type="eggNOG" id="COG0283">
    <property type="taxonomic scope" value="Bacteria"/>
</dbReference>
<feature type="binding site" evidence="8">
    <location>
        <begin position="8"/>
        <end position="16"/>
    </location>
    <ligand>
        <name>ATP</name>
        <dbReference type="ChEBI" id="CHEBI:30616"/>
    </ligand>
</feature>
<keyword evidence="5 8" id="KW-0067">ATP-binding</keyword>
<dbReference type="InterPro" id="IPR027417">
    <property type="entry name" value="P-loop_NTPase"/>
</dbReference>
<comment type="subcellular location">
    <subcellularLocation>
        <location evidence="8">Cytoplasm</location>
    </subcellularLocation>
</comment>
<dbReference type="HAMAP" id="MF_00238">
    <property type="entry name" value="Cytidyl_kinase_type1"/>
    <property type="match status" value="1"/>
</dbReference>
<evidence type="ECO:0000313" key="10">
    <source>
        <dbReference type="EMBL" id="ADR18008.1"/>
    </source>
</evidence>
<dbReference type="Gene3D" id="3.40.50.300">
    <property type="entry name" value="P-loop containing nucleotide triphosphate hydrolases"/>
    <property type="match status" value="1"/>
</dbReference>
<evidence type="ECO:0000256" key="1">
    <source>
        <dbReference type="ARBA" id="ARBA00009427"/>
    </source>
</evidence>
<reference evidence="10 11" key="1">
    <citation type="journal article" date="2011" name="Stand. Genomic Sci.">
        <title>Complete genome sequence of Calditerrivibrio nitroreducens type strain (Yu37-1).</title>
        <authorList>
            <person name="Pitluck S."/>
            <person name="Sikorski J."/>
            <person name="Zeytun A."/>
            <person name="Lapidus A."/>
            <person name="Nolan M."/>
            <person name="Lucas S."/>
            <person name="Hammon N."/>
            <person name="Deshpande S."/>
            <person name="Cheng J.F."/>
            <person name="Tapia R."/>
            <person name="Han C."/>
            <person name="Goodwin L."/>
            <person name="Liolios K."/>
            <person name="Pagani I."/>
            <person name="Ivanova N."/>
            <person name="Mavromatis K."/>
            <person name="Pati A."/>
            <person name="Chen A."/>
            <person name="Palaniappan K."/>
            <person name="Hauser L."/>
            <person name="Chang Y.J."/>
            <person name="Jeffries C.D."/>
            <person name="Detter J.C."/>
            <person name="Brambilla E."/>
            <person name="Djao O.D."/>
            <person name="Rohde M."/>
            <person name="Spring S."/>
            <person name="Goker M."/>
            <person name="Woyke T."/>
            <person name="Bristow J."/>
            <person name="Eisen J.A."/>
            <person name="Markowitz V."/>
            <person name="Hugenholtz P."/>
            <person name="Kyrpides N.C."/>
            <person name="Klenk H.P."/>
            <person name="Land M."/>
        </authorList>
    </citation>
    <scope>NUCLEOTIDE SEQUENCE [LARGE SCALE GENOMIC DNA]</scope>
    <source>
        <strain evidence="11">DSM 19672 / NBRC 101217 / Yu37-1</strain>
    </source>
</reference>
<accession>E4TIQ3</accession>
<dbReference type="GO" id="GO:0005524">
    <property type="term" value="F:ATP binding"/>
    <property type="evidence" value="ECO:0007669"/>
    <property type="project" value="UniProtKB-UniRule"/>
</dbReference>
<keyword evidence="3 8" id="KW-0547">Nucleotide-binding</keyword>
<comment type="catalytic activity">
    <reaction evidence="7 8">
        <text>CMP + ATP = CDP + ADP</text>
        <dbReference type="Rhea" id="RHEA:11600"/>
        <dbReference type="ChEBI" id="CHEBI:30616"/>
        <dbReference type="ChEBI" id="CHEBI:58069"/>
        <dbReference type="ChEBI" id="CHEBI:60377"/>
        <dbReference type="ChEBI" id="CHEBI:456216"/>
        <dbReference type="EC" id="2.7.4.25"/>
    </reaction>
</comment>
<dbReference type="AlphaFoldDB" id="E4TIQ3"/>
<dbReference type="GO" id="GO:0036430">
    <property type="term" value="F:CMP kinase activity"/>
    <property type="evidence" value="ECO:0007669"/>
    <property type="project" value="RHEA"/>
</dbReference>
<proteinExistence type="inferred from homology"/>